<dbReference type="PANTHER" id="PTHR23026">
    <property type="entry name" value="NADPH NITROREDUCTASE"/>
    <property type="match status" value="1"/>
</dbReference>
<dbReference type="Gene3D" id="3.40.109.10">
    <property type="entry name" value="NADH Oxidase"/>
    <property type="match status" value="1"/>
</dbReference>
<dbReference type="InterPro" id="IPR033878">
    <property type="entry name" value="NfsB-like"/>
</dbReference>
<dbReference type="NCBIfam" id="NF008275">
    <property type="entry name" value="PRK11053.1"/>
    <property type="match status" value="1"/>
</dbReference>
<accession>A0A4R3I284</accession>
<evidence type="ECO:0000313" key="10">
    <source>
        <dbReference type="Proteomes" id="UP000295793"/>
    </source>
</evidence>
<comment type="caution">
    <text evidence="9">The sequence shown here is derived from an EMBL/GenBank/DDBJ whole genome shotgun (WGS) entry which is preliminary data.</text>
</comment>
<dbReference type="PANTHER" id="PTHR23026:SF125">
    <property type="entry name" value="OXYGEN-INSENSITIVE NAD(P)H NITROREDUCTASE"/>
    <property type="match status" value="1"/>
</dbReference>
<comment type="cofactor">
    <cofactor evidence="1">
        <name>FMN</name>
        <dbReference type="ChEBI" id="CHEBI:58210"/>
    </cofactor>
</comment>
<proteinExistence type="inferred from homology"/>
<evidence type="ECO:0000256" key="7">
    <source>
        <dbReference type="ARBA" id="ARBA00023027"/>
    </source>
</evidence>
<dbReference type="Pfam" id="PF00881">
    <property type="entry name" value="Nitroreductase"/>
    <property type="match status" value="1"/>
</dbReference>
<keyword evidence="3" id="KW-0285">Flavoprotein</keyword>
<dbReference type="InterPro" id="IPR029479">
    <property type="entry name" value="Nitroreductase"/>
</dbReference>
<evidence type="ECO:0000313" key="9">
    <source>
        <dbReference type="EMBL" id="TCS38851.1"/>
    </source>
</evidence>
<dbReference type="InterPro" id="IPR050627">
    <property type="entry name" value="Nitroreductase/BluB"/>
</dbReference>
<dbReference type="AlphaFoldDB" id="A0A4R3I284"/>
<keyword evidence="5" id="KW-0521">NADP</keyword>
<evidence type="ECO:0000256" key="4">
    <source>
        <dbReference type="ARBA" id="ARBA00022643"/>
    </source>
</evidence>
<evidence type="ECO:0000256" key="3">
    <source>
        <dbReference type="ARBA" id="ARBA00022630"/>
    </source>
</evidence>
<organism evidence="9 10">
    <name type="scientific">Reinekea marinisedimentorum</name>
    <dbReference type="NCBI Taxonomy" id="230495"/>
    <lineage>
        <taxon>Bacteria</taxon>
        <taxon>Pseudomonadati</taxon>
        <taxon>Pseudomonadota</taxon>
        <taxon>Gammaproteobacteria</taxon>
        <taxon>Oceanospirillales</taxon>
        <taxon>Saccharospirillaceae</taxon>
        <taxon>Reinekea</taxon>
    </lineage>
</organism>
<evidence type="ECO:0000259" key="8">
    <source>
        <dbReference type="Pfam" id="PF00881"/>
    </source>
</evidence>
<gene>
    <name evidence="9" type="ORF">BCF53_11416</name>
</gene>
<protein>
    <submittedName>
        <fullName evidence="9">Nitroreductase/dihydropteridine reductase</fullName>
    </submittedName>
</protein>
<dbReference type="GO" id="GO:0046256">
    <property type="term" value="P:2,4,6-trinitrotoluene catabolic process"/>
    <property type="evidence" value="ECO:0007669"/>
    <property type="project" value="TreeGrafter"/>
</dbReference>
<dbReference type="RefSeq" id="WP_132702601.1">
    <property type="nucleotide sequence ID" value="NZ_SLZR01000014.1"/>
</dbReference>
<dbReference type="InterPro" id="IPR000415">
    <property type="entry name" value="Nitroreductase-like"/>
</dbReference>
<comment type="similarity">
    <text evidence="2">Belongs to the nitroreductase family.</text>
</comment>
<evidence type="ECO:0000256" key="1">
    <source>
        <dbReference type="ARBA" id="ARBA00001917"/>
    </source>
</evidence>
<dbReference type="CDD" id="cd02149">
    <property type="entry name" value="NfsB-like"/>
    <property type="match status" value="1"/>
</dbReference>
<dbReference type="Proteomes" id="UP000295793">
    <property type="component" value="Unassembled WGS sequence"/>
</dbReference>
<evidence type="ECO:0000256" key="2">
    <source>
        <dbReference type="ARBA" id="ARBA00007118"/>
    </source>
</evidence>
<reference evidence="9 10" key="1">
    <citation type="submission" date="2019-03" db="EMBL/GenBank/DDBJ databases">
        <title>Genomic Encyclopedia of Archaeal and Bacterial Type Strains, Phase II (KMG-II): from individual species to whole genera.</title>
        <authorList>
            <person name="Goeker M."/>
        </authorList>
    </citation>
    <scope>NUCLEOTIDE SEQUENCE [LARGE SCALE GENOMIC DNA]</scope>
    <source>
        <strain evidence="9 10">DSM 15388</strain>
    </source>
</reference>
<keyword evidence="4" id="KW-0288">FMN</keyword>
<evidence type="ECO:0000256" key="5">
    <source>
        <dbReference type="ARBA" id="ARBA00022857"/>
    </source>
</evidence>
<dbReference type="SUPFAM" id="SSF55469">
    <property type="entry name" value="FMN-dependent nitroreductase-like"/>
    <property type="match status" value="1"/>
</dbReference>
<keyword evidence="6" id="KW-0560">Oxidoreductase</keyword>
<keyword evidence="10" id="KW-1185">Reference proteome</keyword>
<dbReference type="GO" id="GO:0005829">
    <property type="term" value="C:cytosol"/>
    <property type="evidence" value="ECO:0007669"/>
    <property type="project" value="TreeGrafter"/>
</dbReference>
<sequence length="218" mass="24222">MNLSEIVKTRYSTKEFDADKKISAEDFAQIKDALRYAPSSVNSQPWHFIIASSEEGKSRMAKGTEGTFAFNAPKILNASHVVLLAARTSIDDDYIEHILEIEDEDGRFADPSFKETVNAGRVKFVGIHRDQLKDMDHWMQKQVYLNMGSLLLAAATIGVDAVPMEGVSLPALNEEFGLLEKGFTAVGVVSFGYRAESDFNANLPKSRLPEEEVFTILD</sequence>
<name>A0A4R3I284_9GAMM</name>
<feature type="domain" description="Nitroreductase" evidence="8">
    <location>
        <begin position="7"/>
        <end position="193"/>
    </location>
</feature>
<evidence type="ECO:0000256" key="6">
    <source>
        <dbReference type="ARBA" id="ARBA00023002"/>
    </source>
</evidence>
<keyword evidence="7" id="KW-0520">NAD</keyword>
<dbReference type="EMBL" id="SLZR01000014">
    <property type="protein sequence ID" value="TCS38851.1"/>
    <property type="molecule type" value="Genomic_DNA"/>
</dbReference>
<dbReference type="OrthoDB" id="9809288at2"/>
<dbReference type="GO" id="GO:0046857">
    <property type="term" value="F:oxidoreductase activity, acting on other nitrogenous compounds as donors, with NAD or NADP as acceptor"/>
    <property type="evidence" value="ECO:0007669"/>
    <property type="project" value="TreeGrafter"/>
</dbReference>